<keyword evidence="4" id="KW-0012">Acyltransferase</keyword>
<reference evidence="6 7" key="1">
    <citation type="submission" date="2023-02" db="EMBL/GenBank/DDBJ databases">
        <title>Microbacterium betulae sp. nov., isolated from birch wood.</title>
        <authorList>
            <person name="Pasciak M."/>
            <person name="Pawlik K.J."/>
            <person name="Martynowski D."/>
            <person name="Laczmanski L."/>
            <person name="Ciekot J."/>
            <person name="Szponar B."/>
            <person name="Wojcik-Fatla A."/>
            <person name="Mackiewicz B."/>
            <person name="Farian E."/>
            <person name="Cholewa G."/>
            <person name="Cholewa A."/>
            <person name="Dutkiewicz J."/>
        </authorList>
    </citation>
    <scope>NUCLEOTIDE SEQUENCE [LARGE SCALE GENOMIC DNA]</scope>
    <source>
        <strain evidence="6 7">AB</strain>
    </source>
</reference>
<dbReference type="InterPro" id="IPR018357">
    <property type="entry name" value="Hexapep_transf_CS"/>
</dbReference>
<dbReference type="GO" id="GO:0016746">
    <property type="term" value="F:acyltransferase activity"/>
    <property type="evidence" value="ECO:0007669"/>
    <property type="project" value="UniProtKB-KW"/>
</dbReference>
<dbReference type="PANTHER" id="PTHR42811">
    <property type="entry name" value="SERINE ACETYLTRANSFERASE"/>
    <property type="match status" value="1"/>
</dbReference>
<dbReference type="InterPro" id="IPR011004">
    <property type="entry name" value="Trimer_LpxA-like_sf"/>
</dbReference>
<evidence type="ECO:0000256" key="5">
    <source>
        <dbReference type="SAM" id="MobiDB-lite"/>
    </source>
</evidence>
<evidence type="ECO:0000256" key="3">
    <source>
        <dbReference type="ARBA" id="ARBA00022737"/>
    </source>
</evidence>
<keyword evidence="2" id="KW-0808">Transferase</keyword>
<keyword evidence="7" id="KW-1185">Reference proteome</keyword>
<dbReference type="EMBL" id="CP118157">
    <property type="protein sequence ID" value="WOF22640.1"/>
    <property type="molecule type" value="Genomic_DNA"/>
</dbReference>
<evidence type="ECO:0000256" key="1">
    <source>
        <dbReference type="ARBA" id="ARBA00007274"/>
    </source>
</evidence>
<dbReference type="AlphaFoldDB" id="A0AA97FHY9"/>
<accession>A0AA97FHY9</accession>
<sequence>MSAARDRMRDAWRADRAANLRYPKSRFVLRWLRVCQRWRETPGRVGRAAYVLTAGGYKIATEWVLGIELPPSTRVGPGLRLRHGVGVVVNPGTTIGRGVMLRHGVTLGNRRTADDCPTIEDDVEIGVGAVVIGAVTVGRGARIGPYAVVVKDVPPGAVVRSPRAEVVMPTSRPGAPGDTRAREAIGGAA</sequence>
<dbReference type="Pfam" id="PF00132">
    <property type="entry name" value="Hexapep"/>
    <property type="match status" value="1"/>
</dbReference>
<evidence type="ECO:0000313" key="6">
    <source>
        <dbReference type="EMBL" id="WOF22640.1"/>
    </source>
</evidence>
<evidence type="ECO:0000256" key="2">
    <source>
        <dbReference type="ARBA" id="ARBA00022679"/>
    </source>
</evidence>
<organism evidence="6 7">
    <name type="scientific">Microbacterium betulae</name>
    <dbReference type="NCBI Taxonomy" id="2981139"/>
    <lineage>
        <taxon>Bacteria</taxon>
        <taxon>Bacillati</taxon>
        <taxon>Actinomycetota</taxon>
        <taxon>Actinomycetes</taxon>
        <taxon>Micrococcales</taxon>
        <taxon>Microbacteriaceae</taxon>
        <taxon>Microbacterium</taxon>
    </lineage>
</organism>
<feature type="region of interest" description="Disordered" evidence="5">
    <location>
        <begin position="168"/>
        <end position="189"/>
    </location>
</feature>
<proteinExistence type="inferred from homology"/>
<comment type="similarity">
    <text evidence="1">Belongs to the transferase hexapeptide repeat family.</text>
</comment>
<protein>
    <submittedName>
        <fullName evidence="6">Serine acetyltransferase</fullName>
    </submittedName>
</protein>
<dbReference type="Proteomes" id="UP001305498">
    <property type="component" value="Chromosome"/>
</dbReference>
<keyword evidence="3" id="KW-0677">Repeat</keyword>
<dbReference type="PROSITE" id="PS00101">
    <property type="entry name" value="HEXAPEP_TRANSFERASES"/>
    <property type="match status" value="1"/>
</dbReference>
<dbReference type="CDD" id="cd03354">
    <property type="entry name" value="LbH_SAT"/>
    <property type="match status" value="1"/>
</dbReference>
<dbReference type="KEGG" id="mbet:N8K70_14775"/>
<dbReference type="InterPro" id="IPR045304">
    <property type="entry name" value="LbH_SAT"/>
</dbReference>
<gene>
    <name evidence="6" type="ORF">N8K70_14775</name>
</gene>
<name>A0AA97FHY9_9MICO</name>
<dbReference type="SUPFAM" id="SSF51161">
    <property type="entry name" value="Trimeric LpxA-like enzymes"/>
    <property type="match status" value="1"/>
</dbReference>
<dbReference type="InterPro" id="IPR001451">
    <property type="entry name" value="Hexapep"/>
</dbReference>
<dbReference type="Gene3D" id="2.160.10.10">
    <property type="entry name" value="Hexapeptide repeat proteins"/>
    <property type="match status" value="1"/>
</dbReference>
<evidence type="ECO:0000256" key="4">
    <source>
        <dbReference type="ARBA" id="ARBA00023315"/>
    </source>
</evidence>
<evidence type="ECO:0000313" key="7">
    <source>
        <dbReference type="Proteomes" id="UP001305498"/>
    </source>
</evidence>
<dbReference type="RefSeq" id="WP_317139111.1">
    <property type="nucleotide sequence ID" value="NZ_CP118157.1"/>
</dbReference>